<dbReference type="AlphaFoldDB" id="A0A016UY06"/>
<sequence length="78" mass="9086">MTRINETLSNWNSLSREKKVERARRIVQSYSERAALFKKKKGCISLPTFKNSKRPDATRAGGKCPQNRYCIGRYYIVD</sequence>
<evidence type="ECO:0000313" key="1">
    <source>
        <dbReference type="EMBL" id="EYC19647.1"/>
    </source>
</evidence>
<organism evidence="1 2">
    <name type="scientific">Ancylostoma ceylanicum</name>
    <dbReference type="NCBI Taxonomy" id="53326"/>
    <lineage>
        <taxon>Eukaryota</taxon>
        <taxon>Metazoa</taxon>
        <taxon>Ecdysozoa</taxon>
        <taxon>Nematoda</taxon>
        <taxon>Chromadorea</taxon>
        <taxon>Rhabditida</taxon>
        <taxon>Rhabditina</taxon>
        <taxon>Rhabditomorpha</taxon>
        <taxon>Strongyloidea</taxon>
        <taxon>Ancylostomatidae</taxon>
        <taxon>Ancylostomatinae</taxon>
        <taxon>Ancylostoma</taxon>
    </lineage>
</organism>
<comment type="caution">
    <text evidence="1">The sequence shown here is derived from an EMBL/GenBank/DDBJ whole genome shotgun (WGS) entry which is preliminary data.</text>
</comment>
<gene>
    <name evidence="1" type="primary">Acey_s0024.g987</name>
    <name evidence="1" type="ORF">Y032_0024g987</name>
</gene>
<protein>
    <submittedName>
        <fullName evidence="1">Uncharacterized protein</fullName>
    </submittedName>
</protein>
<name>A0A016UY06_9BILA</name>
<dbReference type="EMBL" id="JARK01001360">
    <property type="protein sequence ID" value="EYC19647.1"/>
    <property type="molecule type" value="Genomic_DNA"/>
</dbReference>
<reference evidence="2" key="1">
    <citation type="journal article" date="2015" name="Nat. Genet.">
        <title>The genome and transcriptome of the zoonotic hookworm Ancylostoma ceylanicum identify infection-specific gene families.</title>
        <authorList>
            <person name="Schwarz E.M."/>
            <person name="Hu Y."/>
            <person name="Antoshechkin I."/>
            <person name="Miller M.M."/>
            <person name="Sternberg P.W."/>
            <person name="Aroian R.V."/>
        </authorList>
    </citation>
    <scope>NUCLEOTIDE SEQUENCE</scope>
    <source>
        <strain evidence="2">HY135</strain>
    </source>
</reference>
<proteinExistence type="predicted"/>
<accession>A0A016UY06</accession>
<dbReference type="Proteomes" id="UP000024635">
    <property type="component" value="Unassembled WGS sequence"/>
</dbReference>
<keyword evidence="2" id="KW-1185">Reference proteome</keyword>
<evidence type="ECO:0000313" key="2">
    <source>
        <dbReference type="Proteomes" id="UP000024635"/>
    </source>
</evidence>